<dbReference type="EMBL" id="JACXVP010000009">
    <property type="protein sequence ID" value="KAG5585366.1"/>
    <property type="molecule type" value="Genomic_DNA"/>
</dbReference>
<dbReference type="Pfam" id="PF13960">
    <property type="entry name" value="DUF4218"/>
    <property type="match status" value="1"/>
</dbReference>
<dbReference type="PANTHER" id="PTHR48258">
    <property type="entry name" value="DUF4218 DOMAIN-CONTAINING PROTEIN-RELATED"/>
    <property type="match status" value="1"/>
</dbReference>
<keyword evidence="4" id="KW-1185">Reference proteome</keyword>
<dbReference type="PANTHER" id="PTHR48258:SF4">
    <property type="entry name" value="DUF4216 DOMAIN-CONTAINING PROTEIN"/>
    <property type="match status" value="1"/>
</dbReference>
<name>A0A9J5XDT0_SOLCO</name>
<evidence type="ECO:0000259" key="2">
    <source>
        <dbReference type="Pfam" id="PF13960"/>
    </source>
</evidence>
<protein>
    <recommendedName>
        <fullName evidence="2">DUF4218 domain-containing protein</fullName>
    </recommendedName>
</protein>
<gene>
    <name evidence="3" type="ORF">H5410_045800</name>
</gene>
<organism evidence="3 4">
    <name type="scientific">Solanum commersonii</name>
    <name type="common">Commerson's wild potato</name>
    <name type="synonym">Commerson's nightshade</name>
    <dbReference type="NCBI Taxonomy" id="4109"/>
    <lineage>
        <taxon>Eukaryota</taxon>
        <taxon>Viridiplantae</taxon>
        <taxon>Streptophyta</taxon>
        <taxon>Embryophyta</taxon>
        <taxon>Tracheophyta</taxon>
        <taxon>Spermatophyta</taxon>
        <taxon>Magnoliopsida</taxon>
        <taxon>eudicotyledons</taxon>
        <taxon>Gunneridae</taxon>
        <taxon>Pentapetalae</taxon>
        <taxon>asterids</taxon>
        <taxon>lamiids</taxon>
        <taxon>Solanales</taxon>
        <taxon>Solanaceae</taxon>
        <taxon>Solanoideae</taxon>
        <taxon>Solaneae</taxon>
        <taxon>Solanum</taxon>
    </lineage>
</organism>
<feature type="region of interest" description="Disordered" evidence="1">
    <location>
        <begin position="551"/>
        <end position="607"/>
    </location>
</feature>
<evidence type="ECO:0000313" key="4">
    <source>
        <dbReference type="Proteomes" id="UP000824120"/>
    </source>
</evidence>
<comment type="caution">
    <text evidence="3">The sequence shown here is derived from an EMBL/GenBank/DDBJ whole genome shotgun (WGS) entry which is preliminary data.</text>
</comment>
<proteinExistence type="predicted"/>
<reference evidence="3 4" key="1">
    <citation type="submission" date="2020-09" db="EMBL/GenBank/DDBJ databases">
        <title>De no assembly of potato wild relative species, Solanum commersonii.</title>
        <authorList>
            <person name="Cho K."/>
        </authorList>
    </citation>
    <scope>NUCLEOTIDE SEQUENCE [LARGE SCALE GENOMIC DNA]</scope>
    <source>
        <strain evidence="3">LZ3.2</strain>
        <tissue evidence="3">Leaf</tissue>
    </source>
</reference>
<evidence type="ECO:0000256" key="1">
    <source>
        <dbReference type="SAM" id="MobiDB-lite"/>
    </source>
</evidence>
<dbReference type="OrthoDB" id="1303427at2759"/>
<accession>A0A9J5XDT0</accession>
<dbReference type="Proteomes" id="UP000824120">
    <property type="component" value="Chromosome 9"/>
</dbReference>
<feature type="domain" description="DUF4218" evidence="2">
    <location>
        <begin position="312"/>
        <end position="389"/>
    </location>
</feature>
<feature type="compositionally biased region" description="Acidic residues" evidence="1">
    <location>
        <begin position="565"/>
        <end position="595"/>
    </location>
</feature>
<evidence type="ECO:0000313" key="3">
    <source>
        <dbReference type="EMBL" id="KAG5585366.1"/>
    </source>
</evidence>
<sequence>MIDDAAGVEFSHQVEPNVEESPNMGASRFFKMLNSAQNPLWHRCEYSELSVVVRMRSIKSENNMPHSCFNAMTQLLKETSSPDNKIPLDYYRAKKLVSGLGLTSQKINCCVNGCMLYYKADKEMTECKFCKEPHYKKRVGKKGKKKIPHKTMHYLPLIPRLQRREEKSRPPRLTGEQVWGKIKGFPKITEFGPCNFYGYGKSNNWTKRSIFWDLPYWKTNLVRNNLDVMHIEKNVFDNIFHTIMDNSERTKDNEKERMDLKEYCRRSDLHLQQNADGRWIKSKAKFTLNDDQKKDVCEWVHELKMLMDMLLIWHLMIHLPFEARVCGPVQYRWMYPFERFLNKIKKTIKNKSKVEGSICQAYLAQEISYFSSHYFESHVLSSNNRVDRNDDLITKNVTQPTLSVSNLSGRSYGKKKGNIQWLDDKEVVAAQLHVLINCDDVKPFLNLYEKALRDTYNDLTDDIIDNSKRGRYPKFDPFIFPQTATQVYYASHPENKGDTADWWVVIKTKPRGVVDKRYNLEVAYQEEQSHVSASIEDDLIDCLRDDQVEGEEIHGSNFQPVVSENEAEDKETTSEEEEDEEGETSEEQEFFDSDDSQDHFQTQEQDP</sequence>
<dbReference type="InterPro" id="IPR025452">
    <property type="entry name" value="DUF4218"/>
</dbReference>
<dbReference type="AlphaFoldDB" id="A0A9J5XDT0"/>